<proteinExistence type="inferred from homology"/>
<evidence type="ECO:0000313" key="7">
    <source>
        <dbReference type="Proteomes" id="UP000318017"/>
    </source>
</evidence>
<keyword evidence="2 6" id="KW-0328">Glycosyltransferase</keyword>
<evidence type="ECO:0000256" key="2">
    <source>
        <dbReference type="ARBA" id="ARBA00022676"/>
    </source>
</evidence>
<name>A0A518GHT0_9BACT</name>
<dbReference type="Gene3D" id="3.90.550.10">
    <property type="entry name" value="Spore Coat Polysaccharide Biosynthesis Protein SpsA, Chain A"/>
    <property type="match status" value="1"/>
</dbReference>
<feature type="domain" description="Glycosyltransferase 2-like" evidence="5">
    <location>
        <begin position="7"/>
        <end position="168"/>
    </location>
</feature>
<feature type="region of interest" description="Disordered" evidence="4">
    <location>
        <begin position="322"/>
        <end position="341"/>
    </location>
</feature>
<dbReference type="InterPro" id="IPR029044">
    <property type="entry name" value="Nucleotide-diphossugar_trans"/>
</dbReference>
<dbReference type="PANTHER" id="PTHR43685">
    <property type="entry name" value="GLYCOSYLTRANSFERASE"/>
    <property type="match status" value="1"/>
</dbReference>
<sequence>MESPSVSVVMTIYNGERYLIDSLASIVEQSFQDWELLCVNDGSQDRSGEILRWFAECDPRIRILEQENAGIVQAANRGCYAANAPLICRMDCDDIAYPHRLQVQYDFMRDHPQHVAVGGAILEIDNDSDPLGLASLPTNHPNIVDNLLTRRTGLFNPASMLRKSAFDAVGGYRPEFLWVEDHDLWLRLSGEGLLHNLTDLVLCYRQHASSTCWQRASLQRELMNQLLTEAYQQRGKSVPPELLLAEKSYLKTSAGPGKWARKAAKGGHVHSTFKHLHHLLRSDSKWSYKSRMTFESLLRLIGGSPRRLIAGSPTVRIPSFPHWHAQHAQRTVPRSTPSKAA</sequence>
<evidence type="ECO:0000259" key="5">
    <source>
        <dbReference type="Pfam" id="PF00535"/>
    </source>
</evidence>
<dbReference type="PANTHER" id="PTHR43685:SF5">
    <property type="entry name" value="GLYCOSYLTRANSFERASE EPSE-RELATED"/>
    <property type="match status" value="1"/>
</dbReference>
<feature type="compositionally biased region" description="Polar residues" evidence="4">
    <location>
        <begin position="328"/>
        <end position="341"/>
    </location>
</feature>
<keyword evidence="7" id="KW-1185">Reference proteome</keyword>
<dbReference type="EMBL" id="CP036298">
    <property type="protein sequence ID" value="QDV28090.1"/>
    <property type="molecule type" value="Genomic_DNA"/>
</dbReference>
<reference evidence="6 7" key="1">
    <citation type="submission" date="2019-02" db="EMBL/GenBank/DDBJ databases">
        <title>Deep-cultivation of Planctomycetes and their phenomic and genomic characterization uncovers novel biology.</title>
        <authorList>
            <person name="Wiegand S."/>
            <person name="Jogler M."/>
            <person name="Boedeker C."/>
            <person name="Pinto D."/>
            <person name="Vollmers J."/>
            <person name="Rivas-Marin E."/>
            <person name="Kohn T."/>
            <person name="Peeters S.H."/>
            <person name="Heuer A."/>
            <person name="Rast P."/>
            <person name="Oberbeckmann S."/>
            <person name="Bunk B."/>
            <person name="Jeske O."/>
            <person name="Meyerdierks A."/>
            <person name="Storesund J.E."/>
            <person name="Kallscheuer N."/>
            <person name="Luecker S."/>
            <person name="Lage O.M."/>
            <person name="Pohl T."/>
            <person name="Merkel B.J."/>
            <person name="Hornburger P."/>
            <person name="Mueller R.-W."/>
            <person name="Bruemmer F."/>
            <person name="Labrenz M."/>
            <person name="Spormann A.M."/>
            <person name="Op den Camp H."/>
            <person name="Overmann J."/>
            <person name="Amann R."/>
            <person name="Jetten M.S.M."/>
            <person name="Mascher T."/>
            <person name="Medema M.H."/>
            <person name="Devos D.P."/>
            <person name="Kaster A.-K."/>
            <person name="Ovreas L."/>
            <person name="Rohde M."/>
            <person name="Galperin M.Y."/>
            <person name="Jogler C."/>
        </authorList>
    </citation>
    <scope>NUCLEOTIDE SEQUENCE [LARGE SCALE GENOMIC DNA]</scope>
    <source>
        <strain evidence="6 7">Q31a</strain>
    </source>
</reference>
<accession>A0A518GHT0</accession>
<evidence type="ECO:0000256" key="1">
    <source>
        <dbReference type="ARBA" id="ARBA00006739"/>
    </source>
</evidence>
<protein>
    <submittedName>
        <fullName evidence="6">Glycosyltransferase EpsE</fullName>
        <ecNumber evidence="6">2.4.-.-</ecNumber>
    </submittedName>
</protein>
<dbReference type="InterPro" id="IPR001173">
    <property type="entry name" value="Glyco_trans_2-like"/>
</dbReference>
<dbReference type="CDD" id="cd00761">
    <property type="entry name" value="Glyco_tranf_GTA_type"/>
    <property type="match status" value="1"/>
</dbReference>
<dbReference type="Proteomes" id="UP000318017">
    <property type="component" value="Chromosome"/>
</dbReference>
<evidence type="ECO:0000256" key="4">
    <source>
        <dbReference type="SAM" id="MobiDB-lite"/>
    </source>
</evidence>
<dbReference type="Pfam" id="PF00535">
    <property type="entry name" value="Glycos_transf_2"/>
    <property type="match status" value="1"/>
</dbReference>
<gene>
    <name evidence="6" type="primary">epsE_3</name>
    <name evidence="6" type="ORF">Q31a_64830</name>
</gene>
<evidence type="ECO:0000256" key="3">
    <source>
        <dbReference type="ARBA" id="ARBA00022679"/>
    </source>
</evidence>
<dbReference type="InterPro" id="IPR050834">
    <property type="entry name" value="Glycosyltransf_2"/>
</dbReference>
<evidence type="ECO:0000313" key="6">
    <source>
        <dbReference type="EMBL" id="QDV28090.1"/>
    </source>
</evidence>
<organism evidence="6 7">
    <name type="scientific">Aureliella helgolandensis</name>
    <dbReference type="NCBI Taxonomy" id="2527968"/>
    <lineage>
        <taxon>Bacteria</taxon>
        <taxon>Pseudomonadati</taxon>
        <taxon>Planctomycetota</taxon>
        <taxon>Planctomycetia</taxon>
        <taxon>Pirellulales</taxon>
        <taxon>Pirellulaceae</taxon>
        <taxon>Aureliella</taxon>
    </lineage>
</organism>
<dbReference type="EC" id="2.4.-.-" evidence="6"/>
<dbReference type="AlphaFoldDB" id="A0A518GHT0"/>
<dbReference type="RefSeq" id="WP_145086494.1">
    <property type="nucleotide sequence ID" value="NZ_CP036298.1"/>
</dbReference>
<keyword evidence="3 6" id="KW-0808">Transferase</keyword>
<dbReference type="KEGG" id="ahel:Q31a_64830"/>
<dbReference type="SUPFAM" id="SSF53448">
    <property type="entry name" value="Nucleotide-diphospho-sugar transferases"/>
    <property type="match status" value="1"/>
</dbReference>
<comment type="similarity">
    <text evidence="1">Belongs to the glycosyltransferase 2 family.</text>
</comment>
<dbReference type="OrthoDB" id="9772170at2"/>
<dbReference type="GO" id="GO:0016757">
    <property type="term" value="F:glycosyltransferase activity"/>
    <property type="evidence" value="ECO:0007669"/>
    <property type="project" value="UniProtKB-KW"/>
</dbReference>